<dbReference type="GO" id="GO:0015074">
    <property type="term" value="P:DNA integration"/>
    <property type="evidence" value="ECO:0007669"/>
    <property type="project" value="UniProtKB-KW"/>
</dbReference>
<dbReference type="Pfam" id="PF02899">
    <property type="entry name" value="Phage_int_SAM_1"/>
    <property type="match status" value="1"/>
</dbReference>
<dbReference type="InterPro" id="IPR010998">
    <property type="entry name" value="Integrase_recombinase_N"/>
</dbReference>
<dbReference type="InterPro" id="IPR004107">
    <property type="entry name" value="Integrase_SAM-like_N"/>
</dbReference>
<gene>
    <name evidence="8" type="ORF">A2784_03915</name>
</gene>
<reference evidence="8 9" key="1">
    <citation type="journal article" date="2016" name="Nat. Commun.">
        <title>Thousands of microbial genomes shed light on interconnected biogeochemical processes in an aquifer system.</title>
        <authorList>
            <person name="Anantharaman K."/>
            <person name="Brown C.T."/>
            <person name="Hug L.A."/>
            <person name="Sharon I."/>
            <person name="Castelle C.J."/>
            <person name="Probst A.J."/>
            <person name="Thomas B.C."/>
            <person name="Singh A."/>
            <person name="Wilkins M.J."/>
            <person name="Karaoz U."/>
            <person name="Brodie E.L."/>
            <person name="Williams K.H."/>
            <person name="Hubbard S.S."/>
            <person name="Banfield J.F."/>
        </authorList>
    </citation>
    <scope>NUCLEOTIDE SEQUENCE [LARGE SCALE GENOMIC DNA]</scope>
</reference>
<protein>
    <recommendedName>
        <fullName evidence="10">Tyrosine recombinase XerC</fullName>
    </recommendedName>
</protein>
<dbReference type="STRING" id="1797589.A2784_03915"/>
<accession>A0A1G1VLF8</accession>
<keyword evidence="3 5" id="KW-0238">DNA-binding</keyword>
<evidence type="ECO:0000256" key="1">
    <source>
        <dbReference type="ARBA" id="ARBA00008857"/>
    </source>
</evidence>
<proteinExistence type="inferred from homology"/>
<dbReference type="GO" id="GO:0006310">
    <property type="term" value="P:DNA recombination"/>
    <property type="evidence" value="ECO:0007669"/>
    <property type="project" value="UniProtKB-KW"/>
</dbReference>
<dbReference type="Gene3D" id="1.10.150.130">
    <property type="match status" value="1"/>
</dbReference>
<dbReference type="PANTHER" id="PTHR30349">
    <property type="entry name" value="PHAGE INTEGRASE-RELATED"/>
    <property type="match status" value="1"/>
</dbReference>
<keyword evidence="4" id="KW-0233">DNA recombination</keyword>
<dbReference type="PANTHER" id="PTHR30349:SF41">
    <property type="entry name" value="INTEGRASE_RECOMBINASE PROTEIN MJ0367-RELATED"/>
    <property type="match status" value="1"/>
</dbReference>
<evidence type="ECO:0000256" key="2">
    <source>
        <dbReference type="ARBA" id="ARBA00022908"/>
    </source>
</evidence>
<evidence type="ECO:0008006" key="10">
    <source>
        <dbReference type="Google" id="ProtNLM"/>
    </source>
</evidence>
<comment type="caution">
    <text evidence="8">The sequence shown here is derived from an EMBL/GenBank/DDBJ whole genome shotgun (WGS) entry which is preliminary data.</text>
</comment>
<evidence type="ECO:0000259" key="7">
    <source>
        <dbReference type="PROSITE" id="PS51900"/>
    </source>
</evidence>
<dbReference type="InterPro" id="IPR050090">
    <property type="entry name" value="Tyrosine_recombinase_XerCD"/>
</dbReference>
<evidence type="ECO:0000256" key="3">
    <source>
        <dbReference type="ARBA" id="ARBA00023125"/>
    </source>
</evidence>
<dbReference type="InterPro" id="IPR011010">
    <property type="entry name" value="DNA_brk_join_enz"/>
</dbReference>
<evidence type="ECO:0000256" key="4">
    <source>
        <dbReference type="ARBA" id="ARBA00023172"/>
    </source>
</evidence>
<dbReference type="Proteomes" id="UP000177324">
    <property type="component" value="Unassembled WGS sequence"/>
</dbReference>
<name>A0A1G1VLF8_9BACT</name>
<dbReference type="PROSITE" id="PS51898">
    <property type="entry name" value="TYR_RECOMBINASE"/>
    <property type="match status" value="1"/>
</dbReference>
<comment type="similarity">
    <text evidence="1">Belongs to the 'phage' integrase family.</text>
</comment>
<dbReference type="CDD" id="cd00798">
    <property type="entry name" value="INT_XerDC_C"/>
    <property type="match status" value="1"/>
</dbReference>
<evidence type="ECO:0000256" key="5">
    <source>
        <dbReference type="PROSITE-ProRule" id="PRU01248"/>
    </source>
</evidence>
<dbReference type="SUPFAM" id="SSF56349">
    <property type="entry name" value="DNA breaking-rejoining enzymes"/>
    <property type="match status" value="1"/>
</dbReference>
<dbReference type="EMBL" id="MHCH01000049">
    <property type="protein sequence ID" value="OGY16192.1"/>
    <property type="molecule type" value="Genomic_DNA"/>
</dbReference>
<organism evidence="8 9">
    <name type="scientific">Candidatus Chisholmbacteria bacterium RIFCSPHIGHO2_01_FULL_48_12</name>
    <dbReference type="NCBI Taxonomy" id="1797589"/>
    <lineage>
        <taxon>Bacteria</taxon>
        <taxon>Candidatus Chisholmiibacteriota</taxon>
    </lineage>
</organism>
<dbReference type="InterPro" id="IPR013762">
    <property type="entry name" value="Integrase-like_cat_sf"/>
</dbReference>
<dbReference type="Gene3D" id="1.10.443.10">
    <property type="entry name" value="Intergrase catalytic core"/>
    <property type="match status" value="1"/>
</dbReference>
<evidence type="ECO:0000259" key="6">
    <source>
        <dbReference type="PROSITE" id="PS51898"/>
    </source>
</evidence>
<feature type="domain" description="Tyr recombinase" evidence="6">
    <location>
        <begin position="112"/>
        <end position="300"/>
    </location>
</feature>
<dbReference type="PROSITE" id="PS51900">
    <property type="entry name" value="CB"/>
    <property type="match status" value="1"/>
</dbReference>
<dbReference type="InterPro" id="IPR002104">
    <property type="entry name" value="Integrase_catalytic"/>
</dbReference>
<dbReference type="GO" id="GO:0003677">
    <property type="term" value="F:DNA binding"/>
    <property type="evidence" value="ECO:0007669"/>
    <property type="project" value="UniProtKB-UniRule"/>
</dbReference>
<feature type="domain" description="Core-binding (CB)" evidence="7">
    <location>
        <begin position="5"/>
        <end position="92"/>
    </location>
</feature>
<dbReference type="InterPro" id="IPR044068">
    <property type="entry name" value="CB"/>
</dbReference>
<dbReference type="AlphaFoldDB" id="A0A1G1VLF8"/>
<sequence length="308" mass="35970">MNNLINPEESIKAFLEHLEVERNLSQFTVRNYSHYLRRWLGWWLKRNQRQTMEDLTLEDIRAWRLGLARQNLSQVTQGYHVIALRSWLRWLVKQDVKTVLPEKIDVPKGESRTLKFLSREQVERLLAAPSISDEKGLRDKAILEVLFSTGLRVSELTGLNRDTVDTKRREFGVIGKGRRPRVVFLSQRAAMWLERYLATRADNWQPLFIHYSGGQPAITSKGEEMRLTVRSVQRLVRKYVRQVRLPVAATVHTLRHSFATDLLQAGAGLREVQELLGHKNIATTQIYTHVTNLQLRQVHEKYHHVSSR</sequence>
<dbReference type="Pfam" id="PF00589">
    <property type="entry name" value="Phage_integrase"/>
    <property type="match status" value="1"/>
</dbReference>
<keyword evidence="2" id="KW-0229">DNA integration</keyword>
<evidence type="ECO:0000313" key="8">
    <source>
        <dbReference type="EMBL" id="OGY16192.1"/>
    </source>
</evidence>
<evidence type="ECO:0000313" key="9">
    <source>
        <dbReference type="Proteomes" id="UP000177324"/>
    </source>
</evidence>